<feature type="domain" description="DNA-binding protein H-NS-like C-terminal" evidence="6">
    <location>
        <begin position="77"/>
        <end position="120"/>
    </location>
</feature>
<dbReference type="Proteomes" id="UP000766336">
    <property type="component" value="Unassembled WGS sequence"/>
</dbReference>
<reference evidence="7 8" key="1">
    <citation type="submission" date="2021-05" db="EMBL/GenBank/DDBJ databases">
        <title>Roseococcus sp. XZZS9, whole genome shotgun sequencing project.</title>
        <authorList>
            <person name="Zhao G."/>
            <person name="Shen L."/>
        </authorList>
    </citation>
    <scope>NUCLEOTIDE SEQUENCE [LARGE SCALE GENOMIC DNA]</scope>
    <source>
        <strain evidence="7 8">XZZS9</strain>
    </source>
</reference>
<dbReference type="InterPro" id="IPR027444">
    <property type="entry name" value="H-NS_C_dom"/>
</dbReference>
<dbReference type="InterPro" id="IPR037150">
    <property type="entry name" value="H-NS_C_dom_sf"/>
</dbReference>
<dbReference type="SUPFAM" id="SSF81273">
    <property type="entry name" value="H-NS histone-like proteins"/>
    <property type="match status" value="1"/>
</dbReference>
<dbReference type="Gene3D" id="4.10.430.10">
    <property type="entry name" value="Histone-like protein H-NS, C-terminal domain"/>
    <property type="match status" value="1"/>
</dbReference>
<evidence type="ECO:0000256" key="4">
    <source>
        <dbReference type="ARBA" id="ARBA00023125"/>
    </source>
</evidence>
<dbReference type="PANTHER" id="PTHR38097:SF2">
    <property type="entry name" value="DNA-BINDING PROTEIN STPA"/>
    <property type="match status" value="1"/>
</dbReference>
<gene>
    <name evidence="7" type="ORF">KHU32_20445</name>
</gene>
<sequence>MADNDGKLDTLIAALPALSMEELGRLSEAIEKAREHMVTAGRVALLEEFRQKAGRLGLSVQQLIGEAAAEKPRGQRSDAGKKVVPKYRGPNGDEWTGRGRMPNWLAALEAEGRDKSEFLI</sequence>
<comment type="similarity">
    <text evidence="2">Belongs to the histone-like protein H-NS family.</text>
</comment>
<evidence type="ECO:0000256" key="3">
    <source>
        <dbReference type="ARBA" id="ARBA00022490"/>
    </source>
</evidence>
<evidence type="ECO:0000256" key="5">
    <source>
        <dbReference type="SAM" id="MobiDB-lite"/>
    </source>
</evidence>
<evidence type="ECO:0000313" key="7">
    <source>
        <dbReference type="EMBL" id="MBS7813323.1"/>
    </source>
</evidence>
<dbReference type="Pfam" id="PF00816">
    <property type="entry name" value="Histone_HNS"/>
    <property type="match status" value="1"/>
</dbReference>
<dbReference type="PANTHER" id="PTHR38097">
    <property type="match status" value="1"/>
</dbReference>
<comment type="subcellular location">
    <subcellularLocation>
        <location evidence="1">Cytoplasm</location>
        <location evidence="1">Nucleoid</location>
    </subcellularLocation>
</comment>
<keyword evidence="8" id="KW-1185">Reference proteome</keyword>
<proteinExistence type="inferred from homology"/>
<dbReference type="RefSeq" id="WP_213672010.1">
    <property type="nucleotide sequence ID" value="NZ_JAHCDA010000004.1"/>
</dbReference>
<feature type="compositionally biased region" description="Basic and acidic residues" evidence="5">
    <location>
        <begin position="68"/>
        <end position="81"/>
    </location>
</feature>
<dbReference type="SMART" id="SM00528">
    <property type="entry name" value="HNS"/>
    <property type="match status" value="1"/>
</dbReference>
<evidence type="ECO:0000256" key="2">
    <source>
        <dbReference type="ARBA" id="ARBA00010610"/>
    </source>
</evidence>
<name>A0ABS5QIZ3_9PROT</name>
<evidence type="ECO:0000313" key="8">
    <source>
        <dbReference type="Proteomes" id="UP000766336"/>
    </source>
</evidence>
<protein>
    <submittedName>
        <fullName evidence="7">H-NS histone family protein</fullName>
    </submittedName>
</protein>
<dbReference type="EMBL" id="JAHCDA010000004">
    <property type="protein sequence ID" value="MBS7813323.1"/>
    <property type="molecule type" value="Genomic_DNA"/>
</dbReference>
<evidence type="ECO:0000256" key="1">
    <source>
        <dbReference type="ARBA" id="ARBA00004453"/>
    </source>
</evidence>
<accession>A0ABS5QIZ3</accession>
<feature type="region of interest" description="Disordered" evidence="5">
    <location>
        <begin position="68"/>
        <end position="99"/>
    </location>
</feature>
<comment type="caution">
    <text evidence="7">The sequence shown here is derived from an EMBL/GenBank/DDBJ whole genome shotgun (WGS) entry which is preliminary data.</text>
</comment>
<organism evidence="7 8">
    <name type="scientific">Roseococcus pinisoli</name>
    <dbReference type="NCBI Taxonomy" id="2835040"/>
    <lineage>
        <taxon>Bacteria</taxon>
        <taxon>Pseudomonadati</taxon>
        <taxon>Pseudomonadota</taxon>
        <taxon>Alphaproteobacteria</taxon>
        <taxon>Acetobacterales</taxon>
        <taxon>Roseomonadaceae</taxon>
        <taxon>Roseococcus</taxon>
    </lineage>
</organism>
<keyword evidence="3" id="KW-0963">Cytoplasm</keyword>
<keyword evidence="4" id="KW-0238">DNA-binding</keyword>
<evidence type="ECO:0000259" key="6">
    <source>
        <dbReference type="SMART" id="SM00528"/>
    </source>
</evidence>